<comment type="caution">
    <text evidence="3">The sequence shown here is derived from an EMBL/GenBank/DDBJ whole genome shotgun (WGS) entry which is preliminary data.</text>
</comment>
<dbReference type="RefSeq" id="WP_189412621.1">
    <property type="nucleotide sequence ID" value="NZ_BMYJ01000010.1"/>
</dbReference>
<feature type="domain" description="Activator of Hsp90 ATPase homologue 1/2-like C-terminal" evidence="2">
    <location>
        <begin position="13"/>
        <end position="145"/>
    </location>
</feature>
<protein>
    <submittedName>
        <fullName evidence="3">Vanillate O-demethylase oxidoreductase VanB</fullName>
    </submittedName>
</protein>
<dbReference type="Gene3D" id="3.30.530.20">
    <property type="match status" value="1"/>
</dbReference>
<sequence>MTPDRITQQITIKASARRVWAALTDSQQFGHWFGARIDGAFAPGKTVQAEMTMEGVEGLAFGIRVSVMDAPQDFAFFWPAYDFAEKRDRSDLPWTKVEFHLEATPTGTTVTVTESGFDALGGTFGARVRAENNDGWAVQLQRLADFSGAQNA</sequence>
<comment type="similarity">
    <text evidence="1">Belongs to the AHA1 family.</text>
</comment>
<evidence type="ECO:0000313" key="4">
    <source>
        <dbReference type="Proteomes" id="UP000638981"/>
    </source>
</evidence>
<proteinExistence type="inferred from homology"/>
<name>A0A918TUW6_9RHOB</name>
<keyword evidence="4" id="KW-1185">Reference proteome</keyword>
<gene>
    <name evidence="3" type="ORF">GCM10007315_30330</name>
</gene>
<dbReference type="SUPFAM" id="SSF55961">
    <property type="entry name" value="Bet v1-like"/>
    <property type="match status" value="1"/>
</dbReference>
<dbReference type="EMBL" id="BMYJ01000010">
    <property type="protein sequence ID" value="GHC63858.1"/>
    <property type="molecule type" value="Genomic_DNA"/>
</dbReference>
<organism evidence="3 4">
    <name type="scientific">Neogemmobacter tilapiae</name>
    <dbReference type="NCBI Taxonomy" id="875041"/>
    <lineage>
        <taxon>Bacteria</taxon>
        <taxon>Pseudomonadati</taxon>
        <taxon>Pseudomonadota</taxon>
        <taxon>Alphaproteobacteria</taxon>
        <taxon>Rhodobacterales</taxon>
        <taxon>Paracoccaceae</taxon>
        <taxon>Neogemmobacter</taxon>
    </lineage>
</organism>
<evidence type="ECO:0000259" key="2">
    <source>
        <dbReference type="Pfam" id="PF08327"/>
    </source>
</evidence>
<dbReference type="Proteomes" id="UP000638981">
    <property type="component" value="Unassembled WGS sequence"/>
</dbReference>
<dbReference type="InterPro" id="IPR013538">
    <property type="entry name" value="ASHA1/2-like_C"/>
</dbReference>
<dbReference type="AlphaFoldDB" id="A0A918TUW6"/>
<dbReference type="InterPro" id="IPR023393">
    <property type="entry name" value="START-like_dom_sf"/>
</dbReference>
<reference evidence="3" key="1">
    <citation type="journal article" date="2014" name="Int. J. Syst. Evol. Microbiol.">
        <title>Complete genome sequence of Corynebacterium casei LMG S-19264T (=DSM 44701T), isolated from a smear-ripened cheese.</title>
        <authorList>
            <consortium name="US DOE Joint Genome Institute (JGI-PGF)"/>
            <person name="Walter F."/>
            <person name="Albersmeier A."/>
            <person name="Kalinowski J."/>
            <person name="Ruckert C."/>
        </authorList>
    </citation>
    <scope>NUCLEOTIDE SEQUENCE</scope>
    <source>
        <strain evidence="3">KCTC 23310</strain>
    </source>
</reference>
<evidence type="ECO:0000313" key="3">
    <source>
        <dbReference type="EMBL" id="GHC63858.1"/>
    </source>
</evidence>
<reference evidence="3" key="2">
    <citation type="submission" date="2020-09" db="EMBL/GenBank/DDBJ databases">
        <authorList>
            <person name="Sun Q."/>
            <person name="Kim S."/>
        </authorList>
    </citation>
    <scope>NUCLEOTIDE SEQUENCE</scope>
    <source>
        <strain evidence="3">KCTC 23310</strain>
    </source>
</reference>
<evidence type="ECO:0000256" key="1">
    <source>
        <dbReference type="ARBA" id="ARBA00006817"/>
    </source>
</evidence>
<dbReference type="Pfam" id="PF08327">
    <property type="entry name" value="AHSA1"/>
    <property type="match status" value="1"/>
</dbReference>
<accession>A0A918TUW6</accession>